<dbReference type="eggNOG" id="COG0223">
    <property type="taxonomic scope" value="Bacteria"/>
</dbReference>
<dbReference type="HAMAP" id="MF_00182">
    <property type="entry name" value="Formyl_trans"/>
    <property type="match status" value="1"/>
</dbReference>
<organism evidence="11 12">
    <name type="scientific">Salinispira pacifica</name>
    <dbReference type="NCBI Taxonomy" id="1307761"/>
    <lineage>
        <taxon>Bacteria</taxon>
        <taxon>Pseudomonadati</taxon>
        <taxon>Spirochaetota</taxon>
        <taxon>Spirochaetia</taxon>
        <taxon>Spirochaetales</taxon>
        <taxon>Spirochaetaceae</taxon>
        <taxon>Salinispira</taxon>
    </lineage>
</organism>
<dbReference type="EC" id="2.1.2.9" evidence="3 8"/>
<dbReference type="SUPFAM" id="SSF50486">
    <property type="entry name" value="FMT C-terminal domain-like"/>
    <property type="match status" value="1"/>
</dbReference>
<keyword evidence="12" id="KW-1185">Reference proteome</keyword>
<dbReference type="InterPro" id="IPR005794">
    <property type="entry name" value="Fmt"/>
</dbReference>
<dbReference type="STRING" id="1307761.L21SP2_0854"/>
<dbReference type="InterPro" id="IPR041711">
    <property type="entry name" value="Met-tRNA-FMT_N"/>
</dbReference>
<evidence type="ECO:0000256" key="5">
    <source>
        <dbReference type="ARBA" id="ARBA00022679"/>
    </source>
</evidence>
<dbReference type="Gene3D" id="3.10.25.10">
    <property type="entry name" value="Formyl transferase, C-terminal domain"/>
    <property type="match status" value="1"/>
</dbReference>
<dbReference type="GO" id="GO:0004479">
    <property type="term" value="F:methionyl-tRNA formyltransferase activity"/>
    <property type="evidence" value="ECO:0007669"/>
    <property type="project" value="UniProtKB-UniRule"/>
</dbReference>
<gene>
    <name evidence="8" type="primary">fmt</name>
    <name evidence="11" type="ORF">L21SP2_0854</name>
</gene>
<dbReference type="OrthoDB" id="9802815at2"/>
<evidence type="ECO:0000256" key="7">
    <source>
        <dbReference type="ARBA" id="ARBA00048558"/>
    </source>
</evidence>
<evidence type="ECO:0000313" key="11">
    <source>
        <dbReference type="EMBL" id="AHC14274.1"/>
    </source>
</evidence>
<dbReference type="Proteomes" id="UP000018680">
    <property type="component" value="Chromosome"/>
</dbReference>
<dbReference type="AlphaFoldDB" id="V5WFE0"/>
<reference evidence="11 12" key="1">
    <citation type="journal article" date="2015" name="Stand. Genomic Sci.">
        <title>Complete genome sequence and description of Salinispira pacifica gen. nov., sp. nov., a novel spirochaete isolated form a hypersaline microbial mat.</title>
        <authorList>
            <person name="Ben Hania W."/>
            <person name="Joseph M."/>
            <person name="Schumann P."/>
            <person name="Bunk B."/>
            <person name="Fiebig A."/>
            <person name="Sproer C."/>
            <person name="Klenk H.P."/>
            <person name="Fardeau M.L."/>
            <person name="Spring S."/>
        </authorList>
    </citation>
    <scope>NUCLEOTIDE SEQUENCE [LARGE SCALE GENOMIC DNA]</scope>
    <source>
        <strain evidence="11 12">L21-RPul-D2</strain>
    </source>
</reference>
<dbReference type="PATRIC" id="fig|1307761.3.peg.855"/>
<dbReference type="EMBL" id="CP006939">
    <property type="protein sequence ID" value="AHC14274.1"/>
    <property type="molecule type" value="Genomic_DNA"/>
</dbReference>
<evidence type="ECO:0000313" key="12">
    <source>
        <dbReference type="Proteomes" id="UP000018680"/>
    </source>
</evidence>
<keyword evidence="5 8" id="KW-0808">Transferase</keyword>
<dbReference type="CDD" id="cd08646">
    <property type="entry name" value="FMT_core_Met-tRNA-FMT_N"/>
    <property type="match status" value="1"/>
</dbReference>
<feature type="binding site" evidence="8">
    <location>
        <begin position="109"/>
        <end position="112"/>
    </location>
    <ligand>
        <name>(6S)-5,6,7,8-tetrahydrofolate</name>
        <dbReference type="ChEBI" id="CHEBI:57453"/>
    </ligand>
</feature>
<dbReference type="SUPFAM" id="SSF53328">
    <property type="entry name" value="Formyltransferase"/>
    <property type="match status" value="1"/>
</dbReference>
<dbReference type="HOGENOM" id="CLU_033347_2_0_12"/>
<protein>
    <recommendedName>
        <fullName evidence="4 8">Methionyl-tRNA formyltransferase</fullName>
        <ecNumber evidence="3 8">2.1.2.9</ecNumber>
    </recommendedName>
</protein>
<evidence type="ECO:0000256" key="3">
    <source>
        <dbReference type="ARBA" id="ARBA00012261"/>
    </source>
</evidence>
<dbReference type="GO" id="GO:0005829">
    <property type="term" value="C:cytosol"/>
    <property type="evidence" value="ECO:0007669"/>
    <property type="project" value="TreeGrafter"/>
</dbReference>
<dbReference type="InterPro" id="IPR036477">
    <property type="entry name" value="Formyl_transf_N_sf"/>
</dbReference>
<dbReference type="InterPro" id="IPR011034">
    <property type="entry name" value="Formyl_transferase-like_C_sf"/>
</dbReference>
<evidence type="ECO:0000256" key="2">
    <source>
        <dbReference type="ARBA" id="ARBA00010699"/>
    </source>
</evidence>
<feature type="domain" description="Formyl transferase C-terminal" evidence="10">
    <location>
        <begin position="204"/>
        <end position="320"/>
    </location>
</feature>
<feature type="domain" description="Formyl transferase N-terminal" evidence="9">
    <location>
        <begin position="1"/>
        <end position="179"/>
    </location>
</feature>
<dbReference type="RefSeq" id="WP_024267205.1">
    <property type="nucleotide sequence ID" value="NC_023035.1"/>
</dbReference>
<comment type="similarity">
    <text evidence="2 8">Belongs to the Fmt family.</text>
</comment>
<evidence type="ECO:0000256" key="4">
    <source>
        <dbReference type="ARBA" id="ARBA00016014"/>
    </source>
</evidence>
<evidence type="ECO:0000256" key="1">
    <source>
        <dbReference type="ARBA" id="ARBA00002606"/>
    </source>
</evidence>
<dbReference type="PANTHER" id="PTHR11138:SF5">
    <property type="entry name" value="METHIONYL-TRNA FORMYLTRANSFERASE, MITOCHONDRIAL"/>
    <property type="match status" value="1"/>
</dbReference>
<sequence length="330" mass="35920">MRILFAGTPAFAVPSLKQLHESSSHRVVAVLTNPDAPVGRGRKLKPSPVKQYALEHDIPVLQPSRLGREAREEVLKYEPQGMAVVAYGRIFGPKFLSLFNGNAVNLHPSLLPLYRGPAPLPAAILAGDSVTGISIQKLALKMDSGDILIQEQLPIHINDSAATLGDRASLRGARLLSDALDGLENNSLTPRVQDETAASYCTLLHKDDGIVDWNQSAHAIHRLVRAYTPWPLAHTRWGERGLNILETRLLTQELEEKNNPDLNRRISSLTESAVRKPGTVIGMDKSLGILVQTGDGILVLTRLQLHTKKALDFISFLNGNSGFISSVLGG</sequence>
<dbReference type="InterPro" id="IPR044135">
    <property type="entry name" value="Met-tRNA-FMT_C"/>
</dbReference>
<accession>V5WFE0</accession>
<keyword evidence="6 8" id="KW-0648">Protein biosynthesis</keyword>
<dbReference type="NCBIfam" id="TIGR00460">
    <property type="entry name" value="fmt"/>
    <property type="match status" value="1"/>
</dbReference>
<dbReference type="InterPro" id="IPR005793">
    <property type="entry name" value="Formyl_trans_C"/>
</dbReference>
<comment type="function">
    <text evidence="1 8">Attaches a formyl group to the free amino group of methionyl-tRNA(fMet). The formyl group appears to play a dual role in the initiator identity of N-formylmethionyl-tRNA by promoting its recognition by IF2 and preventing the misappropriation of this tRNA by the elongation apparatus.</text>
</comment>
<dbReference type="KEGG" id="slr:L21SP2_0854"/>
<name>V5WFE0_9SPIO</name>
<evidence type="ECO:0000259" key="10">
    <source>
        <dbReference type="Pfam" id="PF02911"/>
    </source>
</evidence>
<dbReference type="PANTHER" id="PTHR11138">
    <property type="entry name" value="METHIONYL-TRNA FORMYLTRANSFERASE"/>
    <property type="match status" value="1"/>
</dbReference>
<dbReference type="InterPro" id="IPR002376">
    <property type="entry name" value="Formyl_transf_N"/>
</dbReference>
<dbReference type="Gene3D" id="3.40.50.170">
    <property type="entry name" value="Formyl transferase, N-terminal domain"/>
    <property type="match status" value="1"/>
</dbReference>
<evidence type="ECO:0000259" key="9">
    <source>
        <dbReference type="Pfam" id="PF00551"/>
    </source>
</evidence>
<dbReference type="InterPro" id="IPR037022">
    <property type="entry name" value="Formyl_trans_C_sf"/>
</dbReference>
<evidence type="ECO:0000256" key="6">
    <source>
        <dbReference type="ARBA" id="ARBA00022917"/>
    </source>
</evidence>
<comment type="catalytic activity">
    <reaction evidence="7 8">
        <text>L-methionyl-tRNA(fMet) + (6R)-10-formyltetrahydrofolate = N-formyl-L-methionyl-tRNA(fMet) + (6S)-5,6,7,8-tetrahydrofolate + H(+)</text>
        <dbReference type="Rhea" id="RHEA:24380"/>
        <dbReference type="Rhea" id="RHEA-COMP:9952"/>
        <dbReference type="Rhea" id="RHEA-COMP:9953"/>
        <dbReference type="ChEBI" id="CHEBI:15378"/>
        <dbReference type="ChEBI" id="CHEBI:57453"/>
        <dbReference type="ChEBI" id="CHEBI:78530"/>
        <dbReference type="ChEBI" id="CHEBI:78844"/>
        <dbReference type="ChEBI" id="CHEBI:195366"/>
        <dbReference type="EC" id="2.1.2.9"/>
    </reaction>
</comment>
<dbReference type="Pfam" id="PF00551">
    <property type="entry name" value="Formyl_trans_N"/>
    <property type="match status" value="1"/>
</dbReference>
<evidence type="ECO:0000256" key="8">
    <source>
        <dbReference type="HAMAP-Rule" id="MF_00182"/>
    </source>
</evidence>
<dbReference type="Pfam" id="PF02911">
    <property type="entry name" value="Formyl_trans_C"/>
    <property type="match status" value="1"/>
</dbReference>
<proteinExistence type="inferred from homology"/>
<dbReference type="CDD" id="cd08704">
    <property type="entry name" value="Met_tRNA_FMT_C"/>
    <property type="match status" value="1"/>
</dbReference>